<reference evidence="2 3" key="1">
    <citation type="submission" date="2023-05" db="EMBL/GenBank/DDBJ databases">
        <title>B98-5 Cell Line De Novo Hybrid Assembly: An Optical Mapping Approach.</title>
        <authorList>
            <person name="Kananen K."/>
            <person name="Auerbach J.A."/>
            <person name="Kautto E."/>
            <person name="Blachly J.S."/>
        </authorList>
    </citation>
    <scope>NUCLEOTIDE SEQUENCE [LARGE SCALE GENOMIC DNA]</scope>
    <source>
        <strain evidence="2">B95-8</strain>
        <tissue evidence="2">Cell line</tissue>
    </source>
</reference>
<keyword evidence="3" id="KW-1185">Reference proteome</keyword>
<gene>
    <name evidence="2" type="ORF">P7K49_007130</name>
</gene>
<feature type="non-terminal residue" evidence="2">
    <location>
        <position position="1"/>
    </location>
</feature>
<protein>
    <submittedName>
        <fullName evidence="2">Uncharacterized protein</fullName>
    </submittedName>
</protein>
<feature type="region of interest" description="Disordered" evidence="1">
    <location>
        <begin position="1"/>
        <end position="65"/>
    </location>
</feature>
<proteinExistence type="predicted"/>
<dbReference type="EMBL" id="JASSZA010000004">
    <property type="protein sequence ID" value="KAK2112864.1"/>
    <property type="molecule type" value="Genomic_DNA"/>
</dbReference>
<dbReference type="Proteomes" id="UP001266305">
    <property type="component" value="Unassembled WGS sequence"/>
</dbReference>
<evidence type="ECO:0000256" key="1">
    <source>
        <dbReference type="SAM" id="MobiDB-lite"/>
    </source>
</evidence>
<feature type="compositionally biased region" description="Low complexity" evidence="1">
    <location>
        <begin position="15"/>
        <end position="27"/>
    </location>
</feature>
<evidence type="ECO:0000313" key="2">
    <source>
        <dbReference type="EMBL" id="KAK2112864.1"/>
    </source>
</evidence>
<feature type="non-terminal residue" evidence="2">
    <location>
        <position position="65"/>
    </location>
</feature>
<accession>A0ABQ9VU08</accession>
<comment type="caution">
    <text evidence="2">The sequence shown here is derived from an EMBL/GenBank/DDBJ whole genome shotgun (WGS) entry which is preliminary data.</text>
</comment>
<organism evidence="2 3">
    <name type="scientific">Saguinus oedipus</name>
    <name type="common">Cotton-top tamarin</name>
    <name type="synonym">Oedipomidas oedipus</name>
    <dbReference type="NCBI Taxonomy" id="9490"/>
    <lineage>
        <taxon>Eukaryota</taxon>
        <taxon>Metazoa</taxon>
        <taxon>Chordata</taxon>
        <taxon>Craniata</taxon>
        <taxon>Vertebrata</taxon>
        <taxon>Euteleostomi</taxon>
        <taxon>Mammalia</taxon>
        <taxon>Eutheria</taxon>
        <taxon>Euarchontoglires</taxon>
        <taxon>Primates</taxon>
        <taxon>Haplorrhini</taxon>
        <taxon>Platyrrhini</taxon>
        <taxon>Cebidae</taxon>
        <taxon>Callitrichinae</taxon>
        <taxon>Saguinus</taxon>
    </lineage>
</organism>
<name>A0ABQ9VU08_SAGOE</name>
<sequence length="65" mass="6814">AHSGLSGMEKPPQQSDARAARASRFADGLSSLAWPQGPGRQSVDALGPQRRLPRRSARSSCGAGR</sequence>
<evidence type="ECO:0000313" key="3">
    <source>
        <dbReference type="Proteomes" id="UP001266305"/>
    </source>
</evidence>